<dbReference type="Pfam" id="PF03446">
    <property type="entry name" value="NAD_binding_2"/>
    <property type="match status" value="1"/>
</dbReference>
<dbReference type="SUPFAM" id="SSF48179">
    <property type="entry name" value="6-phosphogluconate dehydrogenase C-terminal domain-like"/>
    <property type="match status" value="1"/>
</dbReference>
<dbReference type="InterPro" id="IPR036291">
    <property type="entry name" value="NAD(P)-bd_dom_sf"/>
</dbReference>
<organism evidence="3 4">
    <name type="scientific">Youngiibacter multivorans</name>
    <dbReference type="NCBI Taxonomy" id="937251"/>
    <lineage>
        <taxon>Bacteria</taxon>
        <taxon>Bacillati</taxon>
        <taxon>Bacillota</taxon>
        <taxon>Clostridia</taxon>
        <taxon>Eubacteriales</taxon>
        <taxon>Clostridiaceae</taxon>
        <taxon>Youngiibacter</taxon>
    </lineage>
</organism>
<comment type="caution">
    <text evidence="3">The sequence shown here is derived from an EMBL/GenBank/DDBJ whole genome shotgun (WGS) entry which is preliminary data.</text>
</comment>
<name>A0ABS4G097_9CLOT</name>
<proteinExistence type="predicted"/>
<gene>
    <name evidence="3" type="ORF">J2Z34_000372</name>
</gene>
<evidence type="ECO:0000259" key="2">
    <source>
        <dbReference type="Pfam" id="PF09130"/>
    </source>
</evidence>
<dbReference type="InterPro" id="IPR015814">
    <property type="entry name" value="Pgluconate_DH_NAD-bd_C"/>
</dbReference>
<dbReference type="Gene3D" id="1.10.1040.10">
    <property type="entry name" value="N-(1-d-carboxylethyl)-l-norvaline Dehydrogenase, domain 2"/>
    <property type="match status" value="1"/>
</dbReference>
<dbReference type="InterPro" id="IPR008927">
    <property type="entry name" value="6-PGluconate_DH-like_C_sf"/>
</dbReference>
<dbReference type="Proteomes" id="UP001519271">
    <property type="component" value="Unassembled WGS sequence"/>
</dbReference>
<evidence type="ECO:0000313" key="3">
    <source>
        <dbReference type="EMBL" id="MBP1917901.1"/>
    </source>
</evidence>
<dbReference type="InterPro" id="IPR013328">
    <property type="entry name" value="6PGD_dom2"/>
</dbReference>
<dbReference type="EMBL" id="JAGGKC010000002">
    <property type="protein sequence ID" value="MBP1917901.1"/>
    <property type="molecule type" value="Genomic_DNA"/>
</dbReference>
<dbReference type="InterPro" id="IPR006115">
    <property type="entry name" value="6PGDH_NADP-bd"/>
</dbReference>
<reference evidence="3 4" key="1">
    <citation type="submission" date="2021-03" db="EMBL/GenBank/DDBJ databases">
        <title>Genomic Encyclopedia of Type Strains, Phase IV (KMG-IV): sequencing the most valuable type-strain genomes for metagenomic binning, comparative biology and taxonomic classification.</title>
        <authorList>
            <person name="Goeker M."/>
        </authorList>
    </citation>
    <scope>NUCLEOTIDE SEQUENCE [LARGE SCALE GENOMIC DNA]</scope>
    <source>
        <strain evidence="3 4">DSM 6139</strain>
    </source>
</reference>
<protein>
    <submittedName>
        <fullName evidence="3">3-hydroxyisobutyrate dehydrogenase-like beta-hydroxyacid dehydrogenase</fullName>
    </submittedName>
</protein>
<dbReference type="SUPFAM" id="SSF51735">
    <property type="entry name" value="NAD(P)-binding Rossmann-fold domains"/>
    <property type="match status" value="1"/>
</dbReference>
<dbReference type="Pfam" id="PF09130">
    <property type="entry name" value="DUF1932"/>
    <property type="match status" value="1"/>
</dbReference>
<accession>A0ABS4G097</accession>
<dbReference type="Gene3D" id="3.40.50.720">
    <property type="entry name" value="NAD(P)-binding Rossmann-like Domain"/>
    <property type="match status" value="1"/>
</dbReference>
<dbReference type="RefSeq" id="WP_209458149.1">
    <property type="nucleotide sequence ID" value="NZ_JAGGKC010000002.1"/>
</dbReference>
<feature type="domain" description="6-phosphogluconate dehydrogenase NADP-binding" evidence="1">
    <location>
        <begin position="5"/>
        <end position="130"/>
    </location>
</feature>
<feature type="domain" description="Phosphogluconate dehydrogenase NAD-binding putative C-terminal" evidence="2">
    <location>
        <begin position="197"/>
        <end position="265"/>
    </location>
</feature>
<sequence>MKNLVTFIGFGEASYHIAKGLKSEGLNEIIAYDAFSDHPEKGIIINRRAGEIGIELVPELETAIRSSKFIVSATSAKIALSIAESVFKYMEEGQVFVDVNAASPMTMKAISELKRKEGVMFCDAAVMGVVPSEGHRVPMLLSGDGAESFKSELSRYGMQLADLKTAAGGSSAIKMFRSVFMKGLTQLLIESLTASAKFGVLDTIVESLTESIHNKTIEDLSNQLIPRTVVHAERRVSEMKEVISTLDEMGLDYSMSRSTKEKLEKIASSEKSKSLGGVPPKDYKEAIEVLIDIL</sequence>
<evidence type="ECO:0000259" key="1">
    <source>
        <dbReference type="Pfam" id="PF03446"/>
    </source>
</evidence>
<keyword evidence="4" id="KW-1185">Reference proteome</keyword>
<evidence type="ECO:0000313" key="4">
    <source>
        <dbReference type="Proteomes" id="UP001519271"/>
    </source>
</evidence>